<protein>
    <recommendedName>
        <fullName evidence="2">RNase H type-1 domain-containing protein</fullName>
    </recommendedName>
</protein>
<name>A0A0B7A5D0_9EUPU</name>
<gene>
    <name evidence="1" type="primary">ORF97252</name>
</gene>
<dbReference type="EMBL" id="HACG01028972">
    <property type="protein sequence ID" value="CEK75837.1"/>
    <property type="molecule type" value="Transcribed_RNA"/>
</dbReference>
<organism evidence="1">
    <name type="scientific">Arion vulgaris</name>
    <dbReference type="NCBI Taxonomy" id="1028688"/>
    <lineage>
        <taxon>Eukaryota</taxon>
        <taxon>Metazoa</taxon>
        <taxon>Spiralia</taxon>
        <taxon>Lophotrochozoa</taxon>
        <taxon>Mollusca</taxon>
        <taxon>Gastropoda</taxon>
        <taxon>Heterobranchia</taxon>
        <taxon>Euthyneura</taxon>
        <taxon>Panpulmonata</taxon>
        <taxon>Eupulmonata</taxon>
        <taxon>Stylommatophora</taxon>
        <taxon>Helicina</taxon>
        <taxon>Arionoidea</taxon>
        <taxon>Arionidae</taxon>
        <taxon>Arion</taxon>
    </lineage>
</organism>
<feature type="non-terminal residue" evidence="1">
    <location>
        <position position="1"/>
    </location>
</feature>
<sequence>TDALSVITALQSATQTEHTELKATLGVLVNSLKRTVILWIPSHCNINGKLKIRQYGRRKKID</sequence>
<reference evidence="1" key="1">
    <citation type="submission" date="2014-12" db="EMBL/GenBank/DDBJ databases">
        <title>Insight into the proteome of Arion vulgaris.</title>
        <authorList>
            <person name="Aradska J."/>
            <person name="Bulat T."/>
            <person name="Smidak R."/>
            <person name="Sarate P."/>
            <person name="Gangsoo J."/>
            <person name="Sialana F."/>
            <person name="Bilban M."/>
            <person name="Lubec G."/>
        </authorList>
    </citation>
    <scope>NUCLEOTIDE SEQUENCE</scope>
    <source>
        <tissue evidence="1">Skin</tissue>
    </source>
</reference>
<evidence type="ECO:0008006" key="2">
    <source>
        <dbReference type="Google" id="ProtNLM"/>
    </source>
</evidence>
<proteinExistence type="predicted"/>
<evidence type="ECO:0000313" key="1">
    <source>
        <dbReference type="EMBL" id="CEK75837.1"/>
    </source>
</evidence>
<accession>A0A0B7A5D0</accession>
<dbReference type="AlphaFoldDB" id="A0A0B7A5D0"/>